<dbReference type="Pfam" id="PF03466">
    <property type="entry name" value="LysR_substrate"/>
    <property type="match status" value="1"/>
</dbReference>
<name>A0ABS2EMF0_9LACO</name>
<evidence type="ECO:0000256" key="3">
    <source>
        <dbReference type="ARBA" id="ARBA00023125"/>
    </source>
</evidence>
<keyword evidence="7" id="KW-1185">Reference proteome</keyword>
<evidence type="ECO:0000313" key="6">
    <source>
        <dbReference type="EMBL" id="MBM6753687.1"/>
    </source>
</evidence>
<sequence>MDHFLDRRIETLAIVAQTGSLTAAAKTLFISQPAVSQQLASLETDLNLPLLNHHGRRITLTPVAKELVSYANRLEHDNQAVLNYLRTGQTPPLKLGVTRSLAAFLLPQLLKKIVASDHQVTVTIGNTAELSTQLLTGQLSVALIEGNFERREFTAEPIGTAAFVGVSNRLIKRPTLEAIFDQRLLVREPGSGTREILTTWLAAHNANLNDFKQSLALSSPLAIIESVKQGIGISFMYRALVEEELDEQRLFEVDLPGFPLQHPLNVIYLKDNTFAAEFQEISQLASQVLPKS</sequence>
<comment type="caution">
    <text evidence="6">The sequence shown here is derived from an EMBL/GenBank/DDBJ whole genome shotgun (WGS) entry which is preliminary data.</text>
</comment>
<feature type="domain" description="HTH lysR-type" evidence="5">
    <location>
        <begin position="7"/>
        <end position="61"/>
    </location>
</feature>
<organism evidence="6 7">
    <name type="scientific">Limosilactobacillus alvi</name>
    <dbReference type="NCBI Taxonomy" id="990412"/>
    <lineage>
        <taxon>Bacteria</taxon>
        <taxon>Bacillati</taxon>
        <taxon>Bacillota</taxon>
        <taxon>Bacilli</taxon>
        <taxon>Lactobacillales</taxon>
        <taxon>Lactobacillaceae</taxon>
        <taxon>Limosilactobacillus</taxon>
    </lineage>
</organism>
<dbReference type="SUPFAM" id="SSF53850">
    <property type="entry name" value="Periplasmic binding protein-like II"/>
    <property type="match status" value="1"/>
</dbReference>
<dbReference type="InterPro" id="IPR000847">
    <property type="entry name" value="LysR_HTH_N"/>
</dbReference>
<dbReference type="PANTHER" id="PTHR30126:SF39">
    <property type="entry name" value="HTH-TYPE TRANSCRIPTIONAL REGULATOR CYSL"/>
    <property type="match status" value="1"/>
</dbReference>
<keyword evidence="3" id="KW-0238">DNA-binding</keyword>
<evidence type="ECO:0000256" key="2">
    <source>
        <dbReference type="ARBA" id="ARBA00023015"/>
    </source>
</evidence>
<dbReference type="PROSITE" id="PS50931">
    <property type="entry name" value="HTH_LYSR"/>
    <property type="match status" value="1"/>
</dbReference>
<keyword evidence="2" id="KW-0805">Transcription regulation</keyword>
<protein>
    <submittedName>
        <fullName evidence="6">LysR family transcriptional regulator</fullName>
    </submittedName>
</protein>
<evidence type="ECO:0000259" key="5">
    <source>
        <dbReference type="PROSITE" id="PS50931"/>
    </source>
</evidence>
<dbReference type="RefSeq" id="WP_204776130.1">
    <property type="nucleotide sequence ID" value="NZ_JACJJQ010000008.1"/>
</dbReference>
<dbReference type="InterPro" id="IPR036390">
    <property type="entry name" value="WH_DNA-bd_sf"/>
</dbReference>
<dbReference type="SUPFAM" id="SSF46785">
    <property type="entry name" value="Winged helix' DNA-binding domain"/>
    <property type="match status" value="1"/>
</dbReference>
<evidence type="ECO:0000256" key="1">
    <source>
        <dbReference type="ARBA" id="ARBA00009437"/>
    </source>
</evidence>
<comment type="similarity">
    <text evidence="1">Belongs to the LysR transcriptional regulatory family.</text>
</comment>
<gene>
    <name evidence="6" type="ORF">H5993_02780</name>
</gene>
<dbReference type="InterPro" id="IPR005119">
    <property type="entry name" value="LysR_subst-bd"/>
</dbReference>
<dbReference type="Gene3D" id="3.40.190.10">
    <property type="entry name" value="Periplasmic binding protein-like II"/>
    <property type="match status" value="2"/>
</dbReference>
<reference evidence="6 7" key="1">
    <citation type="journal article" date="2021" name="Sci. Rep.">
        <title>The distribution of antibiotic resistance genes in chicken gut microbiota commensals.</title>
        <authorList>
            <person name="Juricova H."/>
            <person name="Matiasovicova J."/>
            <person name="Kubasova T."/>
            <person name="Cejkova D."/>
            <person name="Rychlik I."/>
        </authorList>
    </citation>
    <scope>NUCLEOTIDE SEQUENCE [LARGE SCALE GENOMIC DNA]</scope>
    <source>
        <strain evidence="6 7">An810</strain>
    </source>
</reference>
<dbReference type="Gene3D" id="1.10.10.10">
    <property type="entry name" value="Winged helix-like DNA-binding domain superfamily/Winged helix DNA-binding domain"/>
    <property type="match status" value="1"/>
</dbReference>
<evidence type="ECO:0000313" key="7">
    <source>
        <dbReference type="Proteomes" id="UP000776629"/>
    </source>
</evidence>
<accession>A0ABS2EMF0</accession>
<dbReference type="PANTHER" id="PTHR30126">
    <property type="entry name" value="HTH-TYPE TRANSCRIPTIONAL REGULATOR"/>
    <property type="match status" value="1"/>
</dbReference>
<dbReference type="Pfam" id="PF00126">
    <property type="entry name" value="HTH_1"/>
    <property type="match status" value="1"/>
</dbReference>
<dbReference type="Proteomes" id="UP000776629">
    <property type="component" value="Unassembled WGS sequence"/>
</dbReference>
<dbReference type="EMBL" id="JACJJQ010000008">
    <property type="protein sequence ID" value="MBM6753687.1"/>
    <property type="molecule type" value="Genomic_DNA"/>
</dbReference>
<dbReference type="PRINTS" id="PR00039">
    <property type="entry name" value="HTHLYSR"/>
</dbReference>
<dbReference type="InterPro" id="IPR036388">
    <property type="entry name" value="WH-like_DNA-bd_sf"/>
</dbReference>
<evidence type="ECO:0000256" key="4">
    <source>
        <dbReference type="ARBA" id="ARBA00023163"/>
    </source>
</evidence>
<keyword evidence="4" id="KW-0804">Transcription</keyword>
<proteinExistence type="inferred from homology"/>